<evidence type="ECO:0000256" key="1">
    <source>
        <dbReference type="ARBA" id="ARBA00004510"/>
    </source>
</evidence>
<keyword evidence="9" id="KW-0966">Cell projection</keyword>
<keyword evidence="14" id="KW-1185">Reference proteome</keyword>
<dbReference type="GO" id="GO:0051289">
    <property type="term" value="P:protein homotetramerization"/>
    <property type="evidence" value="ECO:0007669"/>
    <property type="project" value="InterPro"/>
</dbReference>
<evidence type="ECO:0000256" key="8">
    <source>
        <dbReference type="ARBA" id="ARBA00023212"/>
    </source>
</evidence>
<keyword evidence="7" id="KW-0009">Actin-binding</keyword>
<dbReference type="CDD" id="cd01207">
    <property type="entry name" value="EVH1_Ena_VASP-like"/>
    <property type="match status" value="1"/>
</dbReference>
<evidence type="ECO:0000256" key="4">
    <source>
        <dbReference type="ARBA" id="ARBA00017156"/>
    </source>
</evidence>
<dbReference type="SUPFAM" id="SSF118370">
    <property type="entry name" value="Vasodilator-stimulated phosphoprotein, VASP, tetramerisation domain"/>
    <property type="match status" value="1"/>
</dbReference>
<feature type="compositionally biased region" description="Polar residues" evidence="11">
    <location>
        <begin position="365"/>
        <end position="382"/>
    </location>
</feature>
<comment type="similarity">
    <text evidence="3">Belongs to the Ena/VASP family.</text>
</comment>
<dbReference type="AlphaFoldDB" id="A0A7K8ICG8"/>
<feature type="region of interest" description="Disordered" evidence="11">
    <location>
        <begin position="115"/>
        <end position="162"/>
    </location>
</feature>
<dbReference type="InterPro" id="IPR014885">
    <property type="entry name" value="VASP_tetra"/>
</dbReference>
<dbReference type="PANTHER" id="PTHR11202">
    <property type="entry name" value="SPROUTY-RELATED, EVH1 DOMAIN-CONTAINING PROTEIN FAMILY MEMBER"/>
    <property type="match status" value="1"/>
</dbReference>
<dbReference type="SMART" id="SM00461">
    <property type="entry name" value="WH1"/>
    <property type="match status" value="1"/>
</dbReference>
<dbReference type="SUPFAM" id="SSF50729">
    <property type="entry name" value="PH domain-like"/>
    <property type="match status" value="1"/>
</dbReference>
<dbReference type="GO" id="GO:0005737">
    <property type="term" value="C:cytoplasm"/>
    <property type="evidence" value="ECO:0007669"/>
    <property type="project" value="UniProtKB-ARBA"/>
</dbReference>
<feature type="compositionally biased region" description="Low complexity" evidence="11">
    <location>
        <begin position="180"/>
        <end position="190"/>
    </location>
</feature>
<evidence type="ECO:0000256" key="9">
    <source>
        <dbReference type="ARBA" id="ARBA00023273"/>
    </source>
</evidence>
<dbReference type="InterPro" id="IPR011993">
    <property type="entry name" value="PH-like_dom_sf"/>
</dbReference>
<feature type="region of interest" description="Disordered" evidence="11">
    <location>
        <begin position="179"/>
        <end position="382"/>
    </location>
</feature>
<evidence type="ECO:0000256" key="11">
    <source>
        <dbReference type="SAM" id="MobiDB-lite"/>
    </source>
</evidence>
<evidence type="ECO:0000313" key="14">
    <source>
        <dbReference type="Proteomes" id="UP000541605"/>
    </source>
</evidence>
<evidence type="ECO:0000256" key="6">
    <source>
        <dbReference type="ARBA" id="ARBA00023036"/>
    </source>
</evidence>
<feature type="non-terminal residue" evidence="13">
    <location>
        <position position="1"/>
    </location>
</feature>
<evidence type="ECO:0000256" key="3">
    <source>
        <dbReference type="ARBA" id="ARBA00009785"/>
    </source>
</evidence>
<dbReference type="GO" id="GO:0030027">
    <property type="term" value="C:lamellipodium"/>
    <property type="evidence" value="ECO:0007669"/>
    <property type="project" value="UniProtKB-SubCell"/>
</dbReference>
<dbReference type="Gene3D" id="2.30.29.30">
    <property type="entry name" value="Pleckstrin-homology domain (PH domain)/Phosphotyrosine-binding domain (PTB)"/>
    <property type="match status" value="1"/>
</dbReference>
<gene>
    <name evidence="13" type="primary">Evl</name>
    <name evidence="13" type="ORF">CHAPAP_R01946</name>
</gene>
<reference evidence="13 14" key="1">
    <citation type="submission" date="2019-09" db="EMBL/GenBank/DDBJ databases">
        <title>Bird 10,000 Genomes (B10K) Project - Family phase.</title>
        <authorList>
            <person name="Zhang G."/>
        </authorList>
    </citation>
    <scope>NUCLEOTIDE SEQUENCE [LARGE SCALE GENOMIC DNA]</scope>
    <source>
        <strain evidence="13">B10K-CU-031-19</strain>
        <tissue evidence="13">Muscle</tissue>
    </source>
</reference>
<protein>
    <recommendedName>
        <fullName evidence="4">Ena/VASP-like protein</fullName>
    </recommendedName>
    <alternativeName>
        <fullName evidence="10">Ena/vasodilator-stimulated phosphoprotein-like</fullName>
    </alternativeName>
</protein>
<dbReference type="GO" id="GO:0030838">
    <property type="term" value="P:positive regulation of actin filament polymerization"/>
    <property type="evidence" value="ECO:0007669"/>
    <property type="project" value="TreeGrafter"/>
</dbReference>
<keyword evidence="5" id="KW-0963">Cytoplasm</keyword>
<accession>A0A7K8ICG8</accession>
<evidence type="ECO:0000256" key="2">
    <source>
        <dbReference type="ARBA" id="ARBA00004529"/>
    </source>
</evidence>
<dbReference type="Proteomes" id="UP000541605">
    <property type="component" value="Unassembled WGS sequence"/>
</dbReference>
<organism evidence="13 14">
    <name type="scientific">Chaetorhynchus papuensis</name>
    <name type="common">pygmy drongo</name>
    <dbReference type="NCBI Taxonomy" id="254446"/>
    <lineage>
        <taxon>Eukaryota</taxon>
        <taxon>Metazoa</taxon>
        <taxon>Chordata</taxon>
        <taxon>Craniata</taxon>
        <taxon>Vertebrata</taxon>
        <taxon>Euteleostomi</taxon>
        <taxon>Archelosauria</taxon>
        <taxon>Archosauria</taxon>
        <taxon>Dinosauria</taxon>
        <taxon>Saurischia</taxon>
        <taxon>Theropoda</taxon>
        <taxon>Coelurosauria</taxon>
        <taxon>Aves</taxon>
        <taxon>Neognathae</taxon>
        <taxon>Neoaves</taxon>
        <taxon>Telluraves</taxon>
        <taxon>Australaves</taxon>
        <taxon>Passeriformes</taxon>
        <taxon>Rhipiduridae</taxon>
        <taxon>Chaetorhynchus</taxon>
    </lineage>
</organism>
<dbReference type="FunFam" id="2.30.29.30:FF:000071">
    <property type="entry name" value="Enah/Vasp-like, isoform CRA_a"/>
    <property type="match status" value="1"/>
</dbReference>
<comment type="subcellular location">
    <subcellularLocation>
        <location evidence="1">Cell projection</location>
        <location evidence="1">Lamellipodium</location>
    </subcellularLocation>
    <subcellularLocation>
        <location evidence="2">Cytoplasm</location>
        <location evidence="2">Cytoskeleton</location>
        <location evidence="2">Stress fiber</location>
    </subcellularLocation>
</comment>
<dbReference type="GO" id="GO:0017124">
    <property type="term" value="F:SH3 domain binding"/>
    <property type="evidence" value="ECO:0007669"/>
    <property type="project" value="UniProtKB-KW"/>
</dbReference>
<dbReference type="Pfam" id="PF00568">
    <property type="entry name" value="WH1"/>
    <property type="match status" value="1"/>
</dbReference>
<evidence type="ECO:0000256" key="10">
    <source>
        <dbReference type="ARBA" id="ARBA00033193"/>
    </source>
</evidence>
<evidence type="ECO:0000313" key="13">
    <source>
        <dbReference type="EMBL" id="NXD90188.1"/>
    </source>
</evidence>
<dbReference type="PANTHER" id="PTHR11202:SF4">
    <property type="entry name" value="ENA_VASP-LIKE PROTEIN"/>
    <property type="match status" value="1"/>
</dbReference>
<proteinExistence type="inferred from homology"/>
<dbReference type="GO" id="GO:0001725">
    <property type="term" value="C:stress fiber"/>
    <property type="evidence" value="ECO:0007669"/>
    <property type="project" value="UniProtKB-SubCell"/>
</dbReference>
<dbReference type="GO" id="GO:0005522">
    <property type="term" value="F:profilin binding"/>
    <property type="evidence" value="ECO:0007669"/>
    <property type="project" value="TreeGrafter"/>
</dbReference>
<feature type="compositionally biased region" description="Basic and acidic residues" evidence="11">
    <location>
        <begin position="332"/>
        <end position="342"/>
    </location>
</feature>
<feature type="non-terminal residue" evidence="13">
    <location>
        <position position="427"/>
    </location>
</feature>
<comment type="caution">
    <text evidence="13">The sequence shown here is derived from an EMBL/GenBank/DDBJ whole genome shotgun (WGS) entry which is preliminary data.</text>
</comment>
<name>A0A7K8ICG8_9PASS</name>
<dbReference type="InterPro" id="IPR000697">
    <property type="entry name" value="WH1/EVH1_dom"/>
</dbReference>
<evidence type="ECO:0000256" key="7">
    <source>
        <dbReference type="ARBA" id="ARBA00023203"/>
    </source>
</evidence>
<dbReference type="InterPro" id="IPR038023">
    <property type="entry name" value="VASP_sf"/>
</dbReference>
<feature type="compositionally biased region" description="Polar residues" evidence="11">
    <location>
        <begin position="309"/>
        <end position="331"/>
    </location>
</feature>
<keyword evidence="8" id="KW-0206">Cytoskeleton</keyword>
<dbReference type="GO" id="GO:0008154">
    <property type="term" value="P:actin polymerization or depolymerization"/>
    <property type="evidence" value="ECO:0007669"/>
    <property type="project" value="InterPro"/>
</dbReference>
<dbReference type="EMBL" id="VWYX01000044">
    <property type="protein sequence ID" value="NXD90188.1"/>
    <property type="molecule type" value="Genomic_DNA"/>
</dbReference>
<evidence type="ECO:0000259" key="12">
    <source>
        <dbReference type="PROSITE" id="PS50229"/>
    </source>
</evidence>
<dbReference type="InterPro" id="IPR017354">
    <property type="entry name" value="VASP/EVL"/>
</dbReference>
<dbReference type="Pfam" id="PF08776">
    <property type="entry name" value="VASP_tetra"/>
    <property type="match status" value="1"/>
</dbReference>
<feature type="domain" description="WH1" evidence="12">
    <location>
        <begin position="1"/>
        <end position="111"/>
    </location>
</feature>
<dbReference type="GO" id="GO:0003779">
    <property type="term" value="F:actin binding"/>
    <property type="evidence" value="ECO:0007669"/>
    <property type="project" value="UniProtKB-KW"/>
</dbReference>
<dbReference type="Gene3D" id="1.20.5.1160">
    <property type="entry name" value="Vasodilator-stimulated phosphoprotein"/>
    <property type="match status" value="1"/>
</dbReference>
<feature type="compositionally biased region" description="Pro residues" evidence="11">
    <location>
        <begin position="191"/>
        <end position="216"/>
    </location>
</feature>
<dbReference type="PIRSF" id="PIRSF038010">
    <property type="entry name" value="Vasodilator_Phospo"/>
    <property type="match status" value="1"/>
</dbReference>
<evidence type="ECO:0000256" key="5">
    <source>
        <dbReference type="ARBA" id="ARBA00022490"/>
    </source>
</evidence>
<dbReference type="PROSITE" id="PS50229">
    <property type="entry name" value="WH1"/>
    <property type="match status" value="1"/>
</dbReference>
<sequence>SEQSICQARASVMVYDDTSKKWVPIKPGQQGFSRINIYHNTATNTFRVVGVKLQDQQVVINYSIVKGLKYNQATPTFHQWRDARQVYGLNFASKEEATTFSNAMLFALNIMNSQDGGPAAQRQIQNGPSPDEMEAQRRQVMEQQQQRQESLERRTSTTGTASHLIPVLCISGPALPPGHPSGAVIPASSGGPPPPPPPPVPPPPMGAAPPPPPPLPAGAGQGAGAEDGSVSGLAAALAGAKLRRVQRPEDGSGGSSPSGVSKSDANRTSSGGGGGGLMEEMNKLLAKRRKAASQSDKPADKKEEESQNDDASTSPSTSTRGSAQQQQNSSDSGKKPWERSNSVEKPVSSLLSRNPSVAKSCEAKSPTQSHVSSRMKPVSSSNDVAMDALDFDRMKQEILEEVVRELHKVKEEIIDGKKEKNYYFSHL</sequence>
<keyword evidence="6" id="KW-0729">SH3-binding</keyword>